<feature type="compositionally biased region" description="Low complexity" evidence="1">
    <location>
        <begin position="763"/>
        <end position="772"/>
    </location>
</feature>
<dbReference type="AlphaFoldDB" id="A0AAN6V7E8"/>
<gene>
    <name evidence="2" type="ORF">C8A04DRAFT_35162</name>
</gene>
<feature type="compositionally biased region" description="Basic and acidic residues" evidence="1">
    <location>
        <begin position="617"/>
        <end position="628"/>
    </location>
</feature>
<dbReference type="GO" id="GO:0051286">
    <property type="term" value="C:cell tip"/>
    <property type="evidence" value="ECO:0007669"/>
    <property type="project" value="TreeGrafter"/>
</dbReference>
<protein>
    <recommendedName>
        <fullName evidence="4">SH3 domain-containing protein</fullName>
    </recommendedName>
</protein>
<dbReference type="Proteomes" id="UP001302676">
    <property type="component" value="Unassembled WGS sequence"/>
</dbReference>
<feature type="region of interest" description="Disordered" evidence="1">
    <location>
        <begin position="437"/>
        <end position="872"/>
    </location>
</feature>
<feature type="compositionally biased region" description="Low complexity" evidence="1">
    <location>
        <begin position="493"/>
        <end position="507"/>
    </location>
</feature>
<reference evidence="2" key="2">
    <citation type="submission" date="2023-05" db="EMBL/GenBank/DDBJ databases">
        <authorList>
            <consortium name="Lawrence Berkeley National Laboratory"/>
            <person name="Steindorff A."/>
            <person name="Hensen N."/>
            <person name="Bonometti L."/>
            <person name="Westerberg I."/>
            <person name="Brannstrom I.O."/>
            <person name="Guillou S."/>
            <person name="Cros-Aarteil S."/>
            <person name="Calhoun S."/>
            <person name="Haridas S."/>
            <person name="Kuo A."/>
            <person name="Mondo S."/>
            <person name="Pangilinan J."/>
            <person name="Riley R."/>
            <person name="Labutti K."/>
            <person name="Andreopoulos B."/>
            <person name="Lipzen A."/>
            <person name="Chen C."/>
            <person name="Yanf M."/>
            <person name="Daum C."/>
            <person name="Ng V."/>
            <person name="Clum A."/>
            <person name="Ohm R."/>
            <person name="Martin F."/>
            <person name="Silar P."/>
            <person name="Natvig D."/>
            <person name="Lalanne C."/>
            <person name="Gautier V."/>
            <person name="Ament-Velasquez S.L."/>
            <person name="Kruys A."/>
            <person name="Hutchinson M.I."/>
            <person name="Powell A.J."/>
            <person name="Barry K."/>
            <person name="Miller A.N."/>
            <person name="Grigoriev I.V."/>
            <person name="Debuchy R."/>
            <person name="Gladieux P."/>
            <person name="Thoren M.H."/>
            <person name="Johannesson H."/>
        </authorList>
    </citation>
    <scope>NUCLEOTIDE SEQUENCE</scope>
    <source>
        <strain evidence="2">CBS 141.50</strain>
    </source>
</reference>
<evidence type="ECO:0008006" key="4">
    <source>
        <dbReference type="Google" id="ProtNLM"/>
    </source>
</evidence>
<dbReference type="GO" id="GO:0030950">
    <property type="term" value="P:establishment or maintenance of actin cytoskeleton polarity"/>
    <property type="evidence" value="ECO:0007669"/>
    <property type="project" value="TreeGrafter"/>
</dbReference>
<accession>A0AAN6V7E8</accession>
<dbReference type="GO" id="GO:0008104">
    <property type="term" value="P:intracellular protein localization"/>
    <property type="evidence" value="ECO:0007669"/>
    <property type="project" value="TreeGrafter"/>
</dbReference>
<feature type="compositionally biased region" description="Basic and acidic residues" evidence="1">
    <location>
        <begin position="510"/>
        <end position="539"/>
    </location>
</feature>
<dbReference type="SUPFAM" id="SSF50044">
    <property type="entry name" value="SH3-domain"/>
    <property type="match status" value="1"/>
</dbReference>
<feature type="compositionally biased region" description="Pro residues" evidence="1">
    <location>
        <begin position="784"/>
        <end position="794"/>
    </location>
</feature>
<organism evidence="2 3">
    <name type="scientific">Dichotomopilus funicola</name>
    <dbReference type="NCBI Taxonomy" id="1934379"/>
    <lineage>
        <taxon>Eukaryota</taxon>
        <taxon>Fungi</taxon>
        <taxon>Dikarya</taxon>
        <taxon>Ascomycota</taxon>
        <taxon>Pezizomycotina</taxon>
        <taxon>Sordariomycetes</taxon>
        <taxon>Sordariomycetidae</taxon>
        <taxon>Sordariales</taxon>
        <taxon>Chaetomiaceae</taxon>
        <taxon>Dichotomopilus</taxon>
    </lineage>
</organism>
<sequence>MTRPHIIRADTIDLQTHEAPSAQRHHRPAPDDGTLAPHQAETLREVAVEAAEENLRSPGVAWNPEPDDIQDLVISLDPAIGGPRNGAGDTMRSGTQQDALAVAQNGGHAGQEVDDGDIEGDADVDLDDDMMDKISSSPSIEDGGSPRALSGFLPTTILPPPTASPSISDPRSSSPYLESPEYLPLEEANRELRQRAEVAQSPLVISPSCHHYHDGEFEAVATADDDADDDEDDDNDLANKTSSLFDCFDFGDNLFLRDARQDNGAETSWQLPPEHAEYEMGDGFDIQEHEFDDLTVPYDPDELYDNDDDYYNNVNVDDDDDDYFLDLHTSRHVDSGWGGECLQHTEDIDFDFVYALHTFVATVEGQANATKGDTMVLLDDSNSYWWLLSASMLGDQPDKAKNGIRSAMKRRKAKNVQFAAPTYVDYSDFDYSTEEEDAEISVFAQRQQQGQQTQQSQQSASDTNMDDEAARVEPLKPKSQAKAESKRQEANSDADLLTADRGLLGADDAADGKAEGPKKSSDGTVRDSFFKDDTVETKKITLTPNLLRDDTAPRTSGESKEMKQRPSLDKLEKDNVFTKDDKKKSKKEKEKDKKPGGLRGFFSRKDKKSKGEEDDDSFGKRSMDADAPEKDDDEEAQPSPEKLGPQRTPSKLQKQPRGDPSPTRKSKENGGEAKSFWSDGRVNNVANVPPTSMRLVEASPKGSPQTSPREQQIEQETPVKAKPTKPVKAKAAKSRVELDDFDSDEEIIQAPTRDDPASEEATQQQPQPFQNNINEATAEIQPALAPPPSRPAPAAPTETVSPRTVTESPVQESPISSSNPPQLMADHSSQEEDRASPVSTPSPEPVEHEDADTSGHKTATTPSTARSESWDDANLRAFFDSGSDIRDLLMVVYDKNNVDDVGPDHPAAGSLFREQNAKLAEITTRLDDMLGDWLARKQRLRGSV</sequence>
<feature type="region of interest" description="Disordered" evidence="1">
    <location>
        <begin position="1"/>
        <end position="37"/>
    </location>
</feature>
<feature type="compositionally biased region" description="Basic and acidic residues" evidence="1">
    <location>
        <begin position="468"/>
        <end position="490"/>
    </location>
</feature>
<feature type="compositionally biased region" description="Basic residues" evidence="1">
    <location>
        <begin position="722"/>
        <end position="733"/>
    </location>
</feature>
<reference evidence="2" key="1">
    <citation type="journal article" date="2023" name="Mol. Phylogenet. Evol.">
        <title>Genome-scale phylogeny and comparative genomics of the fungal order Sordariales.</title>
        <authorList>
            <person name="Hensen N."/>
            <person name="Bonometti L."/>
            <person name="Westerberg I."/>
            <person name="Brannstrom I.O."/>
            <person name="Guillou S."/>
            <person name="Cros-Aarteil S."/>
            <person name="Calhoun S."/>
            <person name="Haridas S."/>
            <person name="Kuo A."/>
            <person name="Mondo S."/>
            <person name="Pangilinan J."/>
            <person name="Riley R."/>
            <person name="LaButti K."/>
            <person name="Andreopoulos B."/>
            <person name="Lipzen A."/>
            <person name="Chen C."/>
            <person name="Yan M."/>
            <person name="Daum C."/>
            <person name="Ng V."/>
            <person name="Clum A."/>
            <person name="Steindorff A."/>
            <person name="Ohm R.A."/>
            <person name="Martin F."/>
            <person name="Silar P."/>
            <person name="Natvig D.O."/>
            <person name="Lalanne C."/>
            <person name="Gautier V."/>
            <person name="Ament-Velasquez S.L."/>
            <person name="Kruys A."/>
            <person name="Hutchinson M.I."/>
            <person name="Powell A.J."/>
            <person name="Barry K."/>
            <person name="Miller A.N."/>
            <person name="Grigoriev I.V."/>
            <person name="Debuchy R."/>
            <person name="Gladieux P."/>
            <person name="Hiltunen Thoren M."/>
            <person name="Johannesson H."/>
        </authorList>
    </citation>
    <scope>NUCLEOTIDE SEQUENCE</scope>
    <source>
        <strain evidence="2">CBS 141.50</strain>
    </source>
</reference>
<dbReference type="GO" id="GO:0015630">
    <property type="term" value="C:microtubule cytoskeleton"/>
    <property type="evidence" value="ECO:0007669"/>
    <property type="project" value="TreeGrafter"/>
</dbReference>
<feature type="compositionally biased region" description="Basic and acidic residues" evidence="1">
    <location>
        <begin position="845"/>
        <end position="855"/>
    </location>
</feature>
<feature type="compositionally biased region" description="Polar residues" evidence="1">
    <location>
        <begin position="798"/>
        <end position="821"/>
    </location>
</feature>
<dbReference type="RefSeq" id="XP_062639545.1">
    <property type="nucleotide sequence ID" value="XM_062783065.1"/>
</dbReference>
<dbReference type="GeneID" id="87819678"/>
<proteinExistence type="predicted"/>
<dbReference type="EMBL" id="MU853563">
    <property type="protein sequence ID" value="KAK4146174.1"/>
    <property type="molecule type" value="Genomic_DNA"/>
</dbReference>
<dbReference type="PANTHER" id="PTHR47775">
    <property type="entry name" value="BUD SITE SELECTION PROTEIN 14"/>
    <property type="match status" value="1"/>
</dbReference>
<feature type="compositionally biased region" description="Acidic residues" evidence="1">
    <location>
        <begin position="112"/>
        <end position="130"/>
    </location>
</feature>
<evidence type="ECO:0000313" key="3">
    <source>
        <dbReference type="Proteomes" id="UP001302676"/>
    </source>
</evidence>
<feature type="region of interest" description="Disordered" evidence="1">
    <location>
        <begin position="103"/>
        <end position="178"/>
    </location>
</feature>
<comment type="caution">
    <text evidence="2">The sequence shown here is derived from an EMBL/GenBank/DDBJ whole genome shotgun (WGS) entry which is preliminary data.</text>
</comment>
<evidence type="ECO:0000256" key="1">
    <source>
        <dbReference type="SAM" id="MobiDB-lite"/>
    </source>
</evidence>
<dbReference type="InterPro" id="IPR053039">
    <property type="entry name" value="Polarity_Bud-Selection_Reg"/>
</dbReference>
<keyword evidence="3" id="KW-1185">Reference proteome</keyword>
<dbReference type="PANTHER" id="PTHR47775:SF1">
    <property type="entry name" value="BUD SITE SELECTION PROTEIN 14"/>
    <property type="match status" value="1"/>
</dbReference>
<name>A0AAN6V7E8_9PEZI</name>
<evidence type="ECO:0000313" key="2">
    <source>
        <dbReference type="EMBL" id="KAK4146174.1"/>
    </source>
</evidence>
<feature type="compositionally biased region" description="Low complexity" evidence="1">
    <location>
        <begin position="445"/>
        <end position="458"/>
    </location>
</feature>
<dbReference type="InterPro" id="IPR036028">
    <property type="entry name" value="SH3-like_dom_sf"/>
</dbReference>
<feature type="compositionally biased region" description="Basic and acidic residues" evidence="1">
    <location>
        <begin position="547"/>
        <end position="595"/>
    </location>
</feature>
<feature type="compositionally biased region" description="Polar residues" evidence="1">
    <location>
        <begin position="856"/>
        <end position="867"/>
    </location>
</feature>
<feature type="compositionally biased region" description="Low complexity" evidence="1">
    <location>
        <begin position="164"/>
        <end position="178"/>
    </location>
</feature>